<dbReference type="EMBL" id="JSFK01000038">
    <property type="protein sequence ID" value="KHA70443.1"/>
    <property type="molecule type" value="Genomic_DNA"/>
</dbReference>
<evidence type="ECO:0000313" key="1">
    <source>
        <dbReference type="EMBL" id="KHA70443.1"/>
    </source>
</evidence>
<sequence length="60" mass="6618">MPLVSALARVEYAGEDQVLLLAPAQVMTIVMVEYKKNRLSDCNFNELFAGGWPIFAVSTV</sequence>
<reference evidence="1 2" key="1">
    <citation type="submission" date="2014-10" db="EMBL/GenBank/DDBJ databases">
        <title>Draft genome sequence of Pseudomonas chlororaphis EA105.</title>
        <authorList>
            <person name="McCully L.M."/>
            <person name="Bitzer A.S."/>
            <person name="Spence C."/>
            <person name="Bais H."/>
            <person name="Silby M.W."/>
        </authorList>
    </citation>
    <scope>NUCLEOTIDE SEQUENCE [LARGE SCALE GENOMIC DNA]</scope>
    <source>
        <strain evidence="1 2">EA105</strain>
    </source>
</reference>
<name>A0A0A6D3G7_9PSED</name>
<organism evidence="1 2">
    <name type="scientific">Pseudomonas chlororaphis</name>
    <dbReference type="NCBI Taxonomy" id="587753"/>
    <lineage>
        <taxon>Bacteria</taxon>
        <taxon>Pseudomonadati</taxon>
        <taxon>Pseudomonadota</taxon>
        <taxon>Gammaproteobacteria</taxon>
        <taxon>Pseudomonadales</taxon>
        <taxon>Pseudomonadaceae</taxon>
        <taxon>Pseudomonas</taxon>
    </lineage>
</organism>
<evidence type="ECO:0000313" key="2">
    <source>
        <dbReference type="Proteomes" id="UP000030564"/>
    </source>
</evidence>
<dbReference type="PATRIC" id="fig|587753.9.peg.4342"/>
<comment type="caution">
    <text evidence="1">The sequence shown here is derived from an EMBL/GenBank/DDBJ whole genome shotgun (WGS) entry which is preliminary data.</text>
</comment>
<protein>
    <submittedName>
        <fullName evidence="1">Uncharacterized protein</fullName>
    </submittedName>
</protein>
<proteinExistence type="predicted"/>
<dbReference type="Proteomes" id="UP000030564">
    <property type="component" value="Unassembled WGS sequence"/>
</dbReference>
<gene>
    <name evidence="1" type="ORF">NZ35_25660</name>
</gene>
<dbReference type="AlphaFoldDB" id="A0A0A6D3G7"/>
<accession>A0A0A6D3G7</accession>